<dbReference type="Gramene" id="AET2Gv20579400.7">
    <property type="protein sequence ID" value="AET2Gv20579400.7"/>
    <property type="gene ID" value="AET2Gv20579400"/>
</dbReference>
<evidence type="ECO:0000313" key="3">
    <source>
        <dbReference type="Proteomes" id="UP000015105"/>
    </source>
</evidence>
<dbReference type="PANTHER" id="PTHR45000:SF6">
    <property type="entry name" value="OS07G0124800 PROTEIN"/>
    <property type="match status" value="1"/>
</dbReference>
<accession>A0A453BNN1</accession>
<proteinExistence type="predicted"/>
<organism evidence="2 3">
    <name type="scientific">Aegilops tauschii subsp. strangulata</name>
    <name type="common">Goatgrass</name>
    <dbReference type="NCBI Taxonomy" id="200361"/>
    <lineage>
        <taxon>Eukaryota</taxon>
        <taxon>Viridiplantae</taxon>
        <taxon>Streptophyta</taxon>
        <taxon>Embryophyta</taxon>
        <taxon>Tracheophyta</taxon>
        <taxon>Spermatophyta</taxon>
        <taxon>Magnoliopsida</taxon>
        <taxon>Liliopsida</taxon>
        <taxon>Poales</taxon>
        <taxon>Poaceae</taxon>
        <taxon>BOP clade</taxon>
        <taxon>Pooideae</taxon>
        <taxon>Triticodae</taxon>
        <taxon>Triticeae</taxon>
        <taxon>Triticinae</taxon>
        <taxon>Aegilops</taxon>
    </lineage>
</organism>
<name>A0A453BNN1_AEGTS</name>
<reference evidence="2" key="3">
    <citation type="journal article" date="2017" name="Nature">
        <title>Genome sequence of the progenitor of the wheat D genome Aegilops tauschii.</title>
        <authorList>
            <person name="Luo M.C."/>
            <person name="Gu Y.Q."/>
            <person name="Puiu D."/>
            <person name="Wang H."/>
            <person name="Twardziok S.O."/>
            <person name="Deal K.R."/>
            <person name="Huo N."/>
            <person name="Zhu T."/>
            <person name="Wang L."/>
            <person name="Wang Y."/>
            <person name="McGuire P.E."/>
            <person name="Liu S."/>
            <person name="Long H."/>
            <person name="Ramasamy R.K."/>
            <person name="Rodriguez J.C."/>
            <person name="Van S.L."/>
            <person name="Yuan L."/>
            <person name="Wang Z."/>
            <person name="Xia Z."/>
            <person name="Xiao L."/>
            <person name="Anderson O.D."/>
            <person name="Ouyang S."/>
            <person name="Liang Y."/>
            <person name="Zimin A.V."/>
            <person name="Pertea G."/>
            <person name="Qi P."/>
            <person name="Bennetzen J.L."/>
            <person name="Dai X."/>
            <person name="Dawson M.W."/>
            <person name="Muller H.G."/>
            <person name="Kugler K."/>
            <person name="Rivarola-Duarte L."/>
            <person name="Spannagl M."/>
            <person name="Mayer K.F.X."/>
            <person name="Lu F.H."/>
            <person name="Bevan M.W."/>
            <person name="Leroy P."/>
            <person name="Li P."/>
            <person name="You F.M."/>
            <person name="Sun Q."/>
            <person name="Liu Z."/>
            <person name="Lyons E."/>
            <person name="Wicker T."/>
            <person name="Salzberg S.L."/>
            <person name="Devos K.M."/>
            <person name="Dvorak J."/>
        </authorList>
    </citation>
    <scope>NUCLEOTIDE SEQUENCE [LARGE SCALE GENOMIC DNA]</scope>
    <source>
        <strain evidence="2">cv. AL8/78</strain>
    </source>
</reference>
<reference evidence="3" key="2">
    <citation type="journal article" date="2017" name="Nat. Plants">
        <title>The Aegilops tauschii genome reveals multiple impacts of transposons.</title>
        <authorList>
            <person name="Zhao G."/>
            <person name="Zou C."/>
            <person name="Li K."/>
            <person name="Wang K."/>
            <person name="Li T."/>
            <person name="Gao L."/>
            <person name="Zhang X."/>
            <person name="Wang H."/>
            <person name="Yang Z."/>
            <person name="Liu X."/>
            <person name="Jiang W."/>
            <person name="Mao L."/>
            <person name="Kong X."/>
            <person name="Jiao Y."/>
            <person name="Jia J."/>
        </authorList>
    </citation>
    <scope>NUCLEOTIDE SEQUENCE [LARGE SCALE GENOMIC DNA]</scope>
    <source>
        <strain evidence="3">cv. AL8/78</strain>
    </source>
</reference>
<sequence>VGQLRRTFGWFYTQLSRSEPYVYWEDIPRGPNRCGDAWRYYRRTRETNEDQRKRVERIMHMQDMFKKERSKCRDYRTRNGHNPTYNQHSRREDWYEDAETFYANQRTNFRSRPREAMQYSMSHHYSVLGLNRGQDQNHFQMLRLRMRLGEKQWNTIQTKTKTTKRLLRKNSKRSWILTKQ</sequence>
<evidence type="ECO:0000256" key="1">
    <source>
        <dbReference type="SAM" id="MobiDB-lite"/>
    </source>
</evidence>
<evidence type="ECO:0000313" key="2">
    <source>
        <dbReference type="EnsemblPlants" id="AET2Gv20579400.7"/>
    </source>
</evidence>
<protein>
    <submittedName>
        <fullName evidence="2">Uncharacterized protein</fullName>
    </submittedName>
</protein>
<reference evidence="2" key="4">
    <citation type="submission" date="2019-03" db="UniProtKB">
        <authorList>
            <consortium name="EnsemblPlants"/>
        </authorList>
    </citation>
    <scope>IDENTIFICATION</scope>
</reference>
<dbReference type="PANTHER" id="PTHR45000">
    <property type="entry name" value="CHAPERONE DNAJ-DOMAIN SUPERFAMILY PROTEIN"/>
    <property type="match status" value="1"/>
</dbReference>
<reference evidence="2" key="5">
    <citation type="journal article" date="2021" name="G3 (Bethesda)">
        <title>Aegilops tauschii genome assembly Aet v5.0 features greater sequence contiguity and improved annotation.</title>
        <authorList>
            <person name="Wang L."/>
            <person name="Zhu T."/>
            <person name="Rodriguez J.C."/>
            <person name="Deal K.R."/>
            <person name="Dubcovsky J."/>
            <person name="McGuire P.E."/>
            <person name="Lux T."/>
            <person name="Spannagl M."/>
            <person name="Mayer K.F.X."/>
            <person name="Baldrich P."/>
            <person name="Meyers B.C."/>
            <person name="Huo N."/>
            <person name="Gu Y.Q."/>
            <person name="Zhou H."/>
            <person name="Devos K.M."/>
            <person name="Bennetzen J.L."/>
            <person name="Unver T."/>
            <person name="Budak H."/>
            <person name="Gulick P.J."/>
            <person name="Galiba G."/>
            <person name="Kalapos B."/>
            <person name="Nelson D.R."/>
            <person name="Li P."/>
            <person name="You F.M."/>
            <person name="Luo M.C."/>
            <person name="Dvorak J."/>
        </authorList>
    </citation>
    <scope>NUCLEOTIDE SEQUENCE [LARGE SCALE GENOMIC DNA]</scope>
    <source>
        <strain evidence="2">cv. AL8/78</strain>
    </source>
</reference>
<reference evidence="3" key="1">
    <citation type="journal article" date="2014" name="Science">
        <title>Ancient hybridizations among the ancestral genomes of bread wheat.</title>
        <authorList>
            <consortium name="International Wheat Genome Sequencing Consortium,"/>
            <person name="Marcussen T."/>
            <person name="Sandve S.R."/>
            <person name="Heier L."/>
            <person name="Spannagl M."/>
            <person name="Pfeifer M."/>
            <person name="Jakobsen K.S."/>
            <person name="Wulff B.B."/>
            <person name="Steuernagel B."/>
            <person name="Mayer K.F."/>
            <person name="Olsen O.A."/>
        </authorList>
    </citation>
    <scope>NUCLEOTIDE SEQUENCE [LARGE SCALE GENOMIC DNA]</scope>
    <source>
        <strain evidence="3">cv. AL8/78</strain>
    </source>
</reference>
<feature type="region of interest" description="Disordered" evidence="1">
    <location>
        <begin position="69"/>
        <end position="88"/>
    </location>
</feature>
<dbReference type="EnsemblPlants" id="AET2Gv20579400.7">
    <property type="protein sequence ID" value="AET2Gv20579400.7"/>
    <property type="gene ID" value="AET2Gv20579400"/>
</dbReference>
<keyword evidence="3" id="KW-1185">Reference proteome</keyword>
<dbReference type="Proteomes" id="UP000015105">
    <property type="component" value="Chromosome 2D"/>
</dbReference>
<dbReference type="AlphaFoldDB" id="A0A453BNN1"/>